<dbReference type="InterPro" id="IPR039261">
    <property type="entry name" value="FNR_nucleotide-bd"/>
</dbReference>
<dbReference type="InterPro" id="IPR023455">
    <property type="entry name" value="Dihydroorotate_DHASE_ETsu"/>
</dbReference>
<dbReference type="InterPro" id="IPR012165">
    <property type="entry name" value="Cyt_c3_hydrogenase_gsu"/>
</dbReference>
<feature type="binding site" evidence="15 17">
    <location>
        <position position="224"/>
    </location>
    <ligand>
        <name>[2Fe-2S] cluster</name>
        <dbReference type="ChEBI" id="CHEBI:190135"/>
    </ligand>
</feature>
<dbReference type="GO" id="GO:0016491">
    <property type="term" value="F:oxidoreductase activity"/>
    <property type="evidence" value="ECO:0007669"/>
    <property type="project" value="InterPro"/>
</dbReference>
<dbReference type="InterPro" id="IPR037117">
    <property type="entry name" value="Dihydroorotate_DH_ele_sf"/>
</dbReference>
<feature type="binding site" evidence="15 17">
    <location>
        <position position="221"/>
    </location>
    <ligand>
        <name>[2Fe-2S] cluster</name>
        <dbReference type="ChEBI" id="CHEBI:190135"/>
    </ligand>
</feature>
<dbReference type="GO" id="GO:0046872">
    <property type="term" value="F:metal ion binding"/>
    <property type="evidence" value="ECO:0007669"/>
    <property type="project" value="UniProtKB-KW"/>
</dbReference>
<feature type="binding site" evidence="15 16">
    <location>
        <begin position="49"/>
        <end position="52"/>
    </location>
    <ligand>
        <name>FAD</name>
        <dbReference type="ChEBI" id="CHEBI:57692"/>
    </ligand>
</feature>
<proteinExistence type="inferred from homology"/>
<evidence type="ECO:0000256" key="2">
    <source>
        <dbReference type="ARBA" id="ARBA00006422"/>
    </source>
</evidence>
<evidence type="ECO:0000256" key="16">
    <source>
        <dbReference type="PIRSR" id="PIRSR006816-1"/>
    </source>
</evidence>
<dbReference type="Gene3D" id="3.40.50.80">
    <property type="entry name" value="Nucleotide-binding domain of ferredoxin-NADP reductase (FNR) module"/>
    <property type="match status" value="1"/>
</dbReference>
<dbReference type="PANTHER" id="PTHR43513:SF3">
    <property type="entry name" value="DIHYDROOROTATE DEHYDROGENASE B (NAD(+)), ELECTRON TRANSFER SUBUNIT-RELATED"/>
    <property type="match status" value="1"/>
</dbReference>
<comment type="cofactor">
    <cofactor evidence="15 16">
        <name>FAD</name>
        <dbReference type="ChEBI" id="CHEBI:57692"/>
    </cofactor>
    <text evidence="15 16">Binds 1 FAD per subunit.</text>
</comment>
<feature type="binding site" evidence="15 17">
    <location>
        <position position="239"/>
    </location>
    <ligand>
        <name>[2Fe-2S] cluster</name>
        <dbReference type="ChEBI" id="CHEBI:190135"/>
    </ligand>
</feature>
<gene>
    <name evidence="15" type="primary">pyrK</name>
    <name evidence="19" type="ORF">SAMN04487944_10139</name>
</gene>
<dbReference type="InterPro" id="IPR019480">
    <property type="entry name" value="Dihydroorotate_DH_Fe-S-bd"/>
</dbReference>
<accession>A0A1H9L0C1</accession>
<dbReference type="FunFam" id="3.40.50.80:FF:000017">
    <property type="entry name" value="Dihydroorotate dehydrogenase B (NAD(+)), electron transfer subunit"/>
    <property type="match status" value="1"/>
</dbReference>
<dbReference type="GO" id="GO:0051537">
    <property type="term" value="F:2 iron, 2 sulfur cluster binding"/>
    <property type="evidence" value="ECO:0007669"/>
    <property type="project" value="UniProtKB-KW"/>
</dbReference>
<dbReference type="NCBIfam" id="NF000799">
    <property type="entry name" value="PRK00054.1-4"/>
    <property type="match status" value="1"/>
</dbReference>
<evidence type="ECO:0000256" key="5">
    <source>
        <dbReference type="ARBA" id="ARBA00022630"/>
    </source>
</evidence>
<dbReference type="Gene3D" id="2.40.30.10">
    <property type="entry name" value="Translation factors"/>
    <property type="match status" value="1"/>
</dbReference>
<keyword evidence="4 15" id="KW-0813">Transport</keyword>
<dbReference type="PIRSF" id="PIRSF006816">
    <property type="entry name" value="Cyc3_hyd_g"/>
    <property type="match status" value="1"/>
</dbReference>
<dbReference type="FunFam" id="2.10.240.10:FF:000001">
    <property type="entry name" value="Dihydroorotate dehydrogenase B (NAD(+)), electron transfer subunit"/>
    <property type="match status" value="1"/>
</dbReference>
<evidence type="ECO:0000256" key="6">
    <source>
        <dbReference type="ARBA" id="ARBA00022714"/>
    </source>
</evidence>
<evidence type="ECO:0000256" key="1">
    <source>
        <dbReference type="ARBA" id="ARBA00004715"/>
    </source>
</evidence>
<dbReference type="PRINTS" id="PR00409">
    <property type="entry name" value="PHDIOXRDTASE"/>
</dbReference>
<comment type="similarity">
    <text evidence="2 15">Belongs to the PyrK family.</text>
</comment>
<name>A0A1H9L0C1_9BACI</name>
<dbReference type="EMBL" id="FOGL01000001">
    <property type="protein sequence ID" value="SER04758.1"/>
    <property type="molecule type" value="Genomic_DNA"/>
</dbReference>
<evidence type="ECO:0000256" key="17">
    <source>
        <dbReference type="PIRSR" id="PIRSR006816-2"/>
    </source>
</evidence>
<evidence type="ECO:0000259" key="18">
    <source>
        <dbReference type="PROSITE" id="PS51384"/>
    </source>
</evidence>
<dbReference type="SUPFAM" id="SSF63380">
    <property type="entry name" value="Riboflavin synthase domain-like"/>
    <property type="match status" value="1"/>
</dbReference>
<protein>
    <recommendedName>
        <fullName evidence="13 15">Dihydroorotate dehydrogenase B (NAD(+)), electron transfer subunit</fullName>
    </recommendedName>
    <alternativeName>
        <fullName evidence="14 15">Dihydroorotate oxidase B, electron transfer subunit</fullName>
    </alternativeName>
</protein>
<evidence type="ECO:0000256" key="7">
    <source>
        <dbReference type="ARBA" id="ARBA00022723"/>
    </source>
</evidence>
<dbReference type="GO" id="GO:0050660">
    <property type="term" value="F:flavin adenine dinucleotide binding"/>
    <property type="evidence" value="ECO:0007669"/>
    <property type="project" value="InterPro"/>
</dbReference>
<evidence type="ECO:0000256" key="14">
    <source>
        <dbReference type="ARBA" id="ARBA00082223"/>
    </source>
</evidence>
<keyword evidence="6 15" id="KW-0001">2Fe-2S</keyword>
<evidence type="ECO:0000313" key="19">
    <source>
        <dbReference type="EMBL" id="SER04758.1"/>
    </source>
</evidence>
<dbReference type="RefSeq" id="WP_089737773.1">
    <property type="nucleotide sequence ID" value="NZ_FOGL01000001.1"/>
</dbReference>
<dbReference type="CDD" id="cd06218">
    <property type="entry name" value="DHOD_e_trans"/>
    <property type="match status" value="1"/>
</dbReference>
<evidence type="ECO:0000313" key="20">
    <source>
        <dbReference type="Proteomes" id="UP000199687"/>
    </source>
</evidence>
<keyword evidence="20" id="KW-1185">Reference proteome</keyword>
<dbReference type="AlphaFoldDB" id="A0A1H9L0C1"/>
<evidence type="ECO:0000256" key="11">
    <source>
        <dbReference type="ARBA" id="ARBA00023004"/>
    </source>
</evidence>
<keyword evidence="7 15" id="KW-0479">Metal-binding</keyword>
<dbReference type="UniPathway" id="UPA00070">
    <property type="reaction ID" value="UER00945"/>
</dbReference>
<keyword evidence="5 15" id="KW-0285">Flavoprotein</keyword>
<comment type="cofactor">
    <cofactor evidence="17">
        <name>[2Fe-2S] cluster</name>
        <dbReference type="ChEBI" id="CHEBI:190135"/>
    </cofactor>
    <text evidence="17">Binds 1 [2Fe-2S] cluster per subunit.</text>
</comment>
<dbReference type="OrthoDB" id="9778346at2"/>
<dbReference type="Proteomes" id="UP000199687">
    <property type="component" value="Unassembled WGS sequence"/>
</dbReference>
<sequence length="253" mass="27713">MITKQSLEILSHIQIAEETFEVVLRSALSKELKPGQFVHIALPGHMLRRPVSIANVDPEAETFTMIFKIFGEGTRHLSKYQAGDKLDVILPCGTHYPIENLKLEHALLVGGGIGVPPLYYLGKQLKDKGVKVTSVLGFQSASQVFYEEKFQQLGDTFIATNDGSYGQKGFVTDIISELGSPFDYYFSCGPTPMLKAVTDQLADKKGYISLEERMGCGVGTCYACVVPLKADPTKNKKICKDGPVFLANEVSLA</sequence>
<evidence type="ECO:0000256" key="8">
    <source>
        <dbReference type="ARBA" id="ARBA00022827"/>
    </source>
</evidence>
<dbReference type="GO" id="GO:0044205">
    <property type="term" value="P:'de novo' UMP biosynthetic process"/>
    <property type="evidence" value="ECO:0007669"/>
    <property type="project" value="UniProtKB-UniRule"/>
</dbReference>
<dbReference type="InterPro" id="IPR017927">
    <property type="entry name" value="FAD-bd_FR_type"/>
</dbReference>
<evidence type="ECO:0000256" key="3">
    <source>
        <dbReference type="ARBA" id="ARBA00011669"/>
    </source>
</evidence>
<comment type="caution">
    <text evidence="15">Lacks conserved residue(s) required for the propagation of feature annotation.</text>
</comment>
<keyword evidence="11 15" id="KW-0408">Iron</keyword>
<comment type="cofactor">
    <cofactor evidence="15">
        <name>[2Fe-2S] cluster</name>
        <dbReference type="ChEBI" id="CHEBI:190135"/>
    </cofactor>
    <text evidence="15">Binds 1 [2Fe-2S] cluster per subunit.</text>
</comment>
<comment type="subunit">
    <text evidence="3 15">Heterotetramer of 2 PyrK and 2 PyrD type B subunits.</text>
</comment>
<dbReference type="PROSITE" id="PS51384">
    <property type="entry name" value="FAD_FR"/>
    <property type="match status" value="1"/>
</dbReference>
<evidence type="ECO:0000256" key="15">
    <source>
        <dbReference type="HAMAP-Rule" id="MF_01211"/>
    </source>
</evidence>
<dbReference type="InterPro" id="IPR050353">
    <property type="entry name" value="PyrK_electron_transfer"/>
</dbReference>
<dbReference type="Gene3D" id="2.10.240.10">
    <property type="entry name" value="Dihydroorotate dehydrogenase, electron transfer subunit"/>
    <property type="match status" value="1"/>
</dbReference>
<organism evidence="19 20">
    <name type="scientific">Gracilibacillus ureilyticus</name>
    <dbReference type="NCBI Taxonomy" id="531814"/>
    <lineage>
        <taxon>Bacteria</taxon>
        <taxon>Bacillati</taxon>
        <taxon>Bacillota</taxon>
        <taxon>Bacilli</taxon>
        <taxon>Bacillales</taxon>
        <taxon>Bacillaceae</taxon>
        <taxon>Gracilibacillus</taxon>
    </lineage>
</organism>
<feature type="domain" description="FAD-binding FR-type" evidence="18">
    <location>
        <begin position="2"/>
        <end position="98"/>
    </location>
</feature>
<keyword evidence="12 15" id="KW-0411">Iron-sulfur</keyword>
<feature type="binding site" evidence="15 17">
    <location>
        <position position="216"/>
    </location>
    <ligand>
        <name>[2Fe-2S] cluster</name>
        <dbReference type="ChEBI" id="CHEBI:190135"/>
    </ligand>
</feature>
<dbReference type="SUPFAM" id="SSF52343">
    <property type="entry name" value="Ferredoxin reductase-like, C-terminal NADP-linked domain"/>
    <property type="match status" value="1"/>
</dbReference>
<evidence type="ECO:0000256" key="13">
    <source>
        <dbReference type="ARBA" id="ARBA00069792"/>
    </source>
</evidence>
<dbReference type="GO" id="GO:0009055">
    <property type="term" value="F:electron transfer activity"/>
    <property type="evidence" value="ECO:0007669"/>
    <property type="project" value="UniProtKB-UniRule"/>
</dbReference>
<dbReference type="HAMAP" id="MF_01211">
    <property type="entry name" value="DHODB_Fe_S_bind"/>
    <property type="match status" value="1"/>
</dbReference>
<dbReference type="Pfam" id="PF10418">
    <property type="entry name" value="DHODB_Fe-S_bind"/>
    <property type="match status" value="1"/>
</dbReference>
<evidence type="ECO:0000256" key="4">
    <source>
        <dbReference type="ARBA" id="ARBA00022448"/>
    </source>
</evidence>
<dbReference type="InterPro" id="IPR017938">
    <property type="entry name" value="Riboflavin_synthase-like_b-brl"/>
</dbReference>
<keyword evidence="8 15" id="KW-0274">FAD</keyword>
<reference evidence="19 20" key="1">
    <citation type="submission" date="2016-10" db="EMBL/GenBank/DDBJ databases">
        <authorList>
            <person name="de Groot N.N."/>
        </authorList>
    </citation>
    <scope>NUCLEOTIDE SEQUENCE [LARGE SCALE GENOMIC DNA]</scope>
    <source>
        <strain evidence="19 20">CGMCC 1.7727</strain>
    </source>
</reference>
<dbReference type="PANTHER" id="PTHR43513">
    <property type="entry name" value="DIHYDROOROTATE DEHYDROGENASE B (NAD(+)), ELECTRON TRANSFER SUBUNIT"/>
    <property type="match status" value="1"/>
</dbReference>
<keyword evidence="10 15" id="KW-0249">Electron transport</keyword>
<feature type="binding site" evidence="15 16">
    <location>
        <begin position="73"/>
        <end position="74"/>
    </location>
    <ligand>
        <name>FAD</name>
        <dbReference type="ChEBI" id="CHEBI:57692"/>
    </ligand>
</feature>
<keyword evidence="9 15" id="KW-0665">Pyrimidine biosynthesis</keyword>
<comment type="pathway">
    <text evidence="1 15">Pyrimidine metabolism; UMP biosynthesis via de novo pathway; orotate from (S)-dihydroorotate (NAD(+) route): step 1/1.</text>
</comment>
<dbReference type="STRING" id="531814.SAMN04487944_10139"/>
<evidence type="ECO:0000256" key="9">
    <source>
        <dbReference type="ARBA" id="ARBA00022975"/>
    </source>
</evidence>
<evidence type="ECO:0000256" key="12">
    <source>
        <dbReference type="ARBA" id="ARBA00023014"/>
    </source>
</evidence>
<comment type="function">
    <text evidence="15">Responsible for channeling the electrons from the oxidation of dihydroorotate from the FMN redox center in the PyrD type B subunit to the ultimate electron acceptor NAD(+).</text>
</comment>
<evidence type="ECO:0000256" key="10">
    <source>
        <dbReference type="ARBA" id="ARBA00022982"/>
    </source>
</evidence>